<evidence type="ECO:0000313" key="3">
    <source>
        <dbReference type="Proteomes" id="UP000276133"/>
    </source>
</evidence>
<feature type="region of interest" description="Disordered" evidence="1">
    <location>
        <begin position="71"/>
        <end position="94"/>
    </location>
</feature>
<gene>
    <name evidence="2" type="ORF">BpHYR1_016609</name>
</gene>
<comment type="caution">
    <text evidence="2">The sequence shown here is derived from an EMBL/GenBank/DDBJ whole genome shotgun (WGS) entry which is preliminary data.</text>
</comment>
<keyword evidence="3" id="KW-1185">Reference proteome</keyword>
<accession>A0A3M7SKK3</accession>
<dbReference type="Proteomes" id="UP000276133">
    <property type="component" value="Unassembled WGS sequence"/>
</dbReference>
<evidence type="ECO:0000256" key="1">
    <source>
        <dbReference type="SAM" id="MobiDB-lite"/>
    </source>
</evidence>
<evidence type="ECO:0000313" key="2">
    <source>
        <dbReference type="EMBL" id="RNA36259.1"/>
    </source>
</evidence>
<name>A0A3M7SKK3_BRAPC</name>
<dbReference type="AlphaFoldDB" id="A0A3M7SKK3"/>
<protein>
    <submittedName>
        <fullName evidence="2">Coatomer subunit beta</fullName>
    </submittedName>
</protein>
<dbReference type="EMBL" id="REGN01001209">
    <property type="protein sequence ID" value="RNA36259.1"/>
    <property type="molecule type" value="Genomic_DNA"/>
</dbReference>
<organism evidence="2 3">
    <name type="scientific">Brachionus plicatilis</name>
    <name type="common">Marine rotifer</name>
    <name type="synonym">Brachionus muelleri</name>
    <dbReference type="NCBI Taxonomy" id="10195"/>
    <lineage>
        <taxon>Eukaryota</taxon>
        <taxon>Metazoa</taxon>
        <taxon>Spiralia</taxon>
        <taxon>Gnathifera</taxon>
        <taxon>Rotifera</taxon>
        <taxon>Eurotatoria</taxon>
        <taxon>Monogononta</taxon>
        <taxon>Pseudotrocha</taxon>
        <taxon>Ploima</taxon>
        <taxon>Brachionidae</taxon>
        <taxon>Brachionus</taxon>
    </lineage>
</organism>
<reference evidence="2 3" key="1">
    <citation type="journal article" date="2018" name="Sci. Rep.">
        <title>Genomic signatures of local adaptation to the degree of environmental predictability in rotifers.</title>
        <authorList>
            <person name="Franch-Gras L."/>
            <person name="Hahn C."/>
            <person name="Garcia-Roger E.M."/>
            <person name="Carmona M.J."/>
            <person name="Serra M."/>
            <person name="Gomez A."/>
        </authorList>
    </citation>
    <scope>NUCLEOTIDE SEQUENCE [LARGE SCALE GENOMIC DNA]</scope>
    <source>
        <strain evidence="2">HYR1</strain>
    </source>
</reference>
<proteinExistence type="predicted"/>
<sequence length="133" mass="15243">MTLNSSKEYQNIKPNNLRKPIEEMLAAEESNQFRFECKTEQEEEEEYFEPEEDKYIKKEEDSIANLAKKITETKLSQSPPKPAMSTEAVADTKDDDDLDIDLDLENVDTTDPCLYDGIEGIGVHNYNIASFIL</sequence>